<evidence type="ECO:0000256" key="7">
    <source>
        <dbReference type="ARBA" id="ARBA00022840"/>
    </source>
</evidence>
<comment type="pathway">
    <text evidence="1 10">Sulfur metabolism; glutathione biosynthesis; glutathione from L-cysteine and L-glutamate: step 1/2.</text>
</comment>
<keyword evidence="7 10" id="KW-0067">ATP-binding</keyword>
<evidence type="ECO:0000256" key="10">
    <source>
        <dbReference type="RuleBase" id="RU367135"/>
    </source>
</evidence>
<name>A0A267F6Z3_9PLAT</name>
<evidence type="ECO:0000256" key="4">
    <source>
        <dbReference type="ARBA" id="ARBA00022598"/>
    </source>
</evidence>
<evidence type="ECO:0000313" key="11">
    <source>
        <dbReference type="EMBL" id="PAA69565.1"/>
    </source>
</evidence>
<evidence type="ECO:0000256" key="3">
    <source>
        <dbReference type="ARBA" id="ARBA00012220"/>
    </source>
</evidence>
<evidence type="ECO:0000256" key="1">
    <source>
        <dbReference type="ARBA" id="ARBA00005006"/>
    </source>
</evidence>
<keyword evidence="12" id="KW-1185">Reference proteome</keyword>
<dbReference type="GO" id="GO:0005524">
    <property type="term" value="F:ATP binding"/>
    <property type="evidence" value="ECO:0007669"/>
    <property type="project" value="UniProtKB-UniRule"/>
</dbReference>
<dbReference type="EMBL" id="NIVC01001310">
    <property type="protein sequence ID" value="PAA69565.1"/>
    <property type="molecule type" value="Genomic_DNA"/>
</dbReference>
<dbReference type="Gene3D" id="1.10.8.960">
    <property type="match status" value="1"/>
</dbReference>
<sequence>MGLLSEGTPLSWSETQKHSEHVRQHGIRQFISLYYRLKDRTKDSLKWGDEVEYQLVRLTKSAASSSDQQQQQQSQFASQLSLVADQILPELQREEIENGGRASTLWRPEYAAYMVEGVPGEPYGHLLAHLNLVEANMRKRRAQVQSLLGSDVYALTLTAFPRLGCPDFCYPGAKPTPEGGVSCSAFLPDEVIYSGHPRFRTLTRNIRERRGKKVAINIPVYRDLNTPDGLLEPPTEHTAAALPGHIYMDAMGFGMGCCCLQMTFQACSITEAYLLYDQLTPLSPVLLALSAASPVHRGWLADTDTRWRVISGAVDCRTDEEMGLKPLERNRFRIAKSRYDSIDSYLSADGQAYNDIPLTMDEDILRQLMEAGVEPSLSRHLAHLFIRDPVSLFSEKIHQSDTEESDHFENIQSTNWQSMRFKPPPTNSTIGWRVEFRCAEVQLTDFENAAYVVFIVLLTRVLLTLQIDLLMPISKVDENFNRAQQRDAVKRQKFFFRSGAHLYDNDPELVKAELREFTLDEIVNGCQDFPGLVPLIRQYLSMSHTDVDTMCTLNQYLNLIQKRARGELLTTAAWIRKFVTEHPVYQRDSRCTEAISSDLMAKCVEITQGSYRPDELLPCTSSKTSDTLPQVISDAELYLDNRPRRNGPK</sequence>
<evidence type="ECO:0000256" key="5">
    <source>
        <dbReference type="ARBA" id="ARBA00022684"/>
    </source>
</evidence>
<evidence type="ECO:0000256" key="6">
    <source>
        <dbReference type="ARBA" id="ARBA00022741"/>
    </source>
</evidence>
<dbReference type="PANTHER" id="PTHR11164">
    <property type="entry name" value="GLUTAMATE CYSTEINE LIGASE"/>
    <property type="match status" value="1"/>
</dbReference>
<dbReference type="SUPFAM" id="SSF55931">
    <property type="entry name" value="Glutamine synthetase/guanido kinase"/>
    <property type="match status" value="1"/>
</dbReference>
<dbReference type="AlphaFoldDB" id="A0A267F6Z3"/>
<dbReference type="FunFam" id="3.30.590.50:FF:000002">
    <property type="entry name" value="Glutamate--cysteine ligase catalytic subunit"/>
    <property type="match status" value="1"/>
</dbReference>
<dbReference type="InterPro" id="IPR014746">
    <property type="entry name" value="Gln_synth/guanido_kin_cat_dom"/>
</dbReference>
<dbReference type="STRING" id="282301.A0A267F6Z3"/>
<dbReference type="GO" id="GO:0017109">
    <property type="term" value="C:glutamate-cysteine ligase complex"/>
    <property type="evidence" value="ECO:0007669"/>
    <property type="project" value="TreeGrafter"/>
</dbReference>
<proteinExistence type="inferred from homology"/>
<dbReference type="UniPathway" id="UPA00142">
    <property type="reaction ID" value="UER00209"/>
</dbReference>
<dbReference type="PANTHER" id="PTHR11164:SF0">
    <property type="entry name" value="GLUTAMATE--CYSTEINE LIGASE CATALYTIC SUBUNIT"/>
    <property type="match status" value="1"/>
</dbReference>
<gene>
    <name evidence="11" type="ORF">BOX15_Mlig022714g2</name>
</gene>
<keyword evidence="6 10" id="KW-0547">Nucleotide-binding</keyword>
<dbReference type="GO" id="GO:0006750">
    <property type="term" value="P:glutathione biosynthetic process"/>
    <property type="evidence" value="ECO:0007669"/>
    <property type="project" value="UniProtKB-UniRule"/>
</dbReference>
<evidence type="ECO:0000313" key="12">
    <source>
        <dbReference type="Proteomes" id="UP000215902"/>
    </source>
</evidence>
<dbReference type="OrthoDB" id="7939818at2759"/>
<comment type="catalytic activity">
    <reaction evidence="10">
        <text>L-cysteine + L-glutamate + ATP = gamma-L-glutamyl-L-cysteine + ADP + phosphate + H(+)</text>
        <dbReference type="Rhea" id="RHEA:13285"/>
        <dbReference type="ChEBI" id="CHEBI:15378"/>
        <dbReference type="ChEBI" id="CHEBI:29985"/>
        <dbReference type="ChEBI" id="CHEBI:30616"/>
        <dbReference type="ChEBI" id="CHEBI:35235"/>
        <dbReference type="ChEBI" id="CHEBI:43474"/>
        <dbReference type="ChEBI" id="CHEBI:58173"/>
        <dbReference type="ChEBI" id="CHEBI:456216"/>
        <dbReference type="EC" id="6.3.2.2"/>
    </reaction>
</comment>
<accession>A0A267F6Z3</accession>
<dbReference type="Gene3D" id="3.30.590.50">
    <property type="match status" value="2"/>
</dbReference>
<evidence type="ECO:0000256" key="2">
    <source>
        <dbReference type="ARBA" id="ARBA00008100"/>
    </source>
</evidence>
<organism evidence="11 12">
    <name type="scientific">Macrostomum lignano</name>
    <dbReference type="NCBI Taxonomy" id="282301"/>
    <lineage>
        <taxon>Eukaryota</taxon>
        <taxon>Metazoa</taxon>
        <taxon>Spiralia</taxon>
        <taxon>Lophotrochozoa</taxon>
        <taxon>Platyhelminthes</taxon>
        <taxon>Rhabditophora</taxon>
        <taxon>Macrostomorpha</taxon>
        <taxon>Macrostomida</taxon>
        <taxon>Macrostomidae</taxon>
        <taxon>Macrostomum</taxon>
    </lineage>
</organism>
<evidence type="ECO:0000256" key="9">
    <source>
        <dbReference type="ARBA" id="ARBA00032122"/>
    </source>
</evidence>
<dbReference type="Pfam" id="PF03074">
    <property type="entry name" value="GCS"/>
    <property type="match status" value="1"/>
</dbReference>
<dbReference type="GO" id="GO:0004357">
    <property type="term" value="F:glutamate-cysteine ligase activity"/>
    <property type="evidence" value="ECO:0007669"/>
    <property type="project" value="UniProtKB-UniRule"/>
</dbReference>
<dbReference type="Proteomes" id="UP000215902">
    <property type="component" value="Unassembled WGS sequence"/>
</dbReference>
<dbReference type="EC" id="6.3.2.2" evidence="3 10"/>
<evidence type="ECO:0000256" key="8">
    <source>
        <dbReference type="ARBA" id="ARBA00030585"/>
    </source>
</evidence>
<dbReference type="InterPro" id="IPR004308">
    <property type="entry name" value="GCS"/>
</dbReference>
<keyword evidence="5 10" id="KW-0317">Glutathione biosynthesis</keyword>
<comment type="similarity">
    <text evidence="2 10">Belongs to the glutamate--cysteine ligase type 3 family.</text>
</comment>
<reference evidence="11 12" key="1">
    <citation type="submission" date="2017-06" db="EMBL/GenBank/DDBJ databases">
        <title>A platform for efficient transgenesis in Macrostomum lignano, a flatworm model organism for stem cell research.</title>
        <authorList>
            <person name="Berezikov E."/>
        </authorList>
    </citation>
    <scope>NUCLEOTIDE SEQUENCE [LARGE SCALE GENOMIC DNA]</scope>
    <source>
        <strain evidence="11">DV1</strain>
        <tissue evidence="11">Whole organism</tissue>
    </source>
</reference>
<comment type="caution">
    <text evidence="11">The sequence shown here is derived from an EMBL/GenBank/DDBJ whole genome shotgun (WGS) entry which is preliminary data.</text>
</comment>
<protein>
    <recommendedName>
        <fullName evidence="3 10">Glutamate--cysteine ligase</fullName>
        <ecNumber evidence="3 10">6.3.2.2</ecNumber>
    </recommendedName>
    <alternativeName>
        <fullName evidence="9 10">Gamma-ECS</fullName>
    </alternativeName>
    <alternativeName>
        <fullName evidence="8 10">Gamma-glutamylcysteine synthetase</fullName>
    </alternativeName>
</protein>
<keyword evidence="4 10" id="KW-0436">Ligase</keyword>